<accession>A0A328PJP3</accession>
<dbReference type="EMBL" id="QKVO01000006">
    <property type="protein sequence ID" value="RAO95042.1"/>
    <property type="molecule type" value="Genomic_DNA"/>
</dbReference>
<dbReference type="AlphaFoldDB" id="A0A328PJP3"/>
<sequence length="183" mass="20399">MSFLIKTLQGFSGLGVISIIPLSLASDKKEQPIRIFRTGGGTQNQNIKKLLEEKGETGYDGCVALGGLRANAVLFVCAKTETPNKPVFYHYDWSLRNSDTKERLNKVKSLTHKYSYSAQMQLDNGTSKNLLTPPHWLSKWGSDKEFLPDQHCEISKPQGAGNYKLICKVPDNGSQPPAWEQDL</sequence>
<dbReference type="OrthoDB" id="402795at2"/>
<evidence type="ECO:0000313" key="1">
    <source>
        <dbReference type="EMBL" id="RAO95042.1"/>
    </source>
</evidence>
<gene>
    <name evidence="1" type="ORF">DNK47_02040</name>
</gene>
<comment type="caution">
    <text evidence="1">The sequence shown here is derived from an EMBL/GenBank/DDBJ whole genome shotgun (WGS) entry which is preliminary data.</text>
</comment>
<keyword evidence="2" id="KW-1185">Reference proteome</keyword>
<reference evidence="2" key="1">
    <citation type="submission" date="2018-06" db="EMBL/GenBank/DDBJ databases">
        <authorList>
            <person name="Martinez Ocampo F."/>
            <person name="Quiroz Castaneda R.E."/>
            <person name="Rojas Lopez X."/>
        </authorList>
    </citation>
    <scope>NUCLEOTIDE SEQUENCE [LARGE SCALE GENOMIC DNA]</scope>
    <source>
        <strain evidence="2">INIFAP02</strain>
    </source>
</reference>
<proteinExistence type="predicted"/>
<organism evidence="1 2">
    <name type="scientific">Mycoplasma wenyonii</name>
    <dbReference type="NCBI Taxonomy" id="65123"/>
    <lineage>
        <taxon>Bacteria</taxon>
        <taxon>Bacillati</taxon>
        <taxon>Mycoplasmatota</taxon>
        <taxon>Mollicutes</taxon>
        <taxon>Mycoplasmataceae</taxon>
        <taxon>Mycoplasma</taxon>
    </lineage>
</organism>
<name>A0A328PJP3_9MOLU</name>
<dbReference type="RefSeq" id="WP_112665485.1">
    <property type="nucleotide sequence ID" value="NZ_QKVO01000006.1"/>
</dbReference>
<evidence type="ECO:0000313" key="2">
    <source>
        <dbReference type="Proteomes" id="UP000249762"/>
    </source>
</evidence>
<protein>
    <submittedName>
        <fullName evidence="1">Uncharacterized protein</fullName>
    </submittedName>
</protein>
<dbReference type="Proteomes" id="UP000249762">
    <property type="component" value="Unassembled WGS sequence"/>
</dbReference>